<dbReference type="InterPro" id="IPR020904">
    <property type="entry name" value="Sc_DH/Rdtase_CS"/>
</dbReference>
<dbReference type="InterPro" id="IPR002347">
    <property type="entry name" value="SDR_fam"/>
</dbReference>
<dbReference type="Gene3D" id="3.40.50.720">
    <property type="entry name" value="NAD(P)-binding Rossmann-like Domain"/>
    <property type="match status" value="1"/>
</dbReference>
<gene>
    <name evidence="3" type="ORF">GGQ83_001466</name>
</gene>
<dbReference type="GO" id="GO:0030497">
    <property type="term" value="P:fatty acid elongation"/>
    <property type="evidence" value="ECO:0007669"/>
    <property type="project" value="TreeGrafter"/>
</dbReference>
<proteinExistence type="inferred from homology"/>
<dbReference type="EMBL" id="JACIDJ010000002">
    <property type="protein sequence ID" value="MBB3898029.1"/>
    <property type="molecule type" value="Genomic_DNA"/>
</dbReference>
<sequence length="229" mass="22944">MAGLVAVTGGASGIGAAVAEAVREAGGQSAVADLNAGARATRLDVTDDAAVAAWMEGLAGLTGLVCAAGISANTPSLTAAPASFRRVLEVNVTGSFLAAQAAARRMEKGGSIVFIASVSGLVGMADRVAYSASKAAVINMAAAMAVDLAPRGIRVNAICPGPVETPMVRELHDAATRAAWHARVPLRRYAEPGEIAQMALFLLDPARSGYVTGQAIAVDGGFSTAGLMP</sequence>
<comment type="caution">
    <text evidence="3">The sequence shown here is derived from an EMBL/GenBank/DDBJ whole genome shotgun (WGS) entry which is preliminary data.</text>
</comment>
<name>A0A840A941_9PROT</name>
<dbReference type="AlphaFoldDB" id="A0A840A941"/>
<protein>
    <submittedName>
        <fullName evidence="3">NAD(P)-dependent dehydrogenase (Short-subunit alcohol dehydrogenase family)</fullName>
    </submittedName>
</protein>
<accession>A0A840A941</accession>
<evidence type="ECO:0000313" key="3">
    <source>
        <dbReference type="EMBL" id="MBB3898029.1"/>
    </source>
</evidence>
<evidence type="ECO:0000313" key="4">
    <source>
        <dbReference type="Proteomes" id="UP000553193"/>
    </source>
</evidence>
<dbReference type="SMART" id="SM00822">
    <property type="entry name" value="PKS_KR"/>
    <property type="match status" value="1"/>
</dbReference>
<dbReference type="InterPro" id="IPR036291">
    <property type="entry name" value="NAD(P)-bd_dom_sf"/>
</dbReference>
<dbReference type="SUPFAM" id="SSF51735">
    <property type="entry name" value="NAD(P)-binding Rossmann-fold domains"/>
    <property type="match status" value="1"/>
</dbReference>
<dbReference type="Pfam" id="PF13561">
    <property type="entry name" value="adh_short_C2"/>
    <property type="match status" value="1"/>
</dbReference>
<dbReference type="PRINTS" id="PR00081">
    <property type="entry name" value="GDHRDH"/>
</dbReference>
<dbReference type="GO" id="GO:0016616">
    <property type="term" value="F:oxidoreductase activity, acting on the CH-OH group of donors, NAD or NADP as acceptor"/>
    <property type="evidence" value="ECO:0007669"/>
    <property type="project" value="UniProtKB-ARBA"/>
</dbReference>
<comment type="similarity">
    <text evidence="1">Belongs to the short-chain dehydrogenases/reductases (SDR) family.</text>
</comment>
<dbReference type="Proteomes" id="UP000553193">
    <property type="component" value="Unassembled WGS sequence"/>
</dbReference>
<dbReference type="PANTHER" id="PTHR42760">
    <property type="entry name" value="SHORT-CHAIN DEHYDROGENASES/REDUCTASES FAMILY MEMBER"/>
    <property type="match status" value="1"/>
</dbReference>
<organism evidence="3 4">
    <name type="scientific">Roseococcus suduntuyensis</name>
    <dbReference type="NCBI Taxonomy" id="455361"/>
    <lineage>
        <taxon>Bacteria</taxon>
        <taxon>Pseudomonadati</taxon>
        <taxon>Pseudomonadota</taxon>
        <taxon>Alphaproteobacteria</taxon>
        <taxon>Acetobacterales</taxon>
        <taxon>Roseomonadaceae</taxon>
        <taxon>Roseococcus</taxon>
    </lineage>
</organism>
<dbReference type="PRINTS" id="PR00080">
    <property type="entry name" value="SDRFAMILY"/>
</dbReference>
<dbReference type="CDD" id="cd05233">
    <property type="entry name" value="SDR_c"/>
    <property type="match status" value="1"/>
</dbReference>
<dbReference type="FunFam" id="3.40.50.720:FF:000084">
    <property type="entry name" value="Short-chain dehydrogenase reductase"/>
    <property type="match status" value="1"/>
</dbReference>
<reference evidence="3 4" key="1">
    <citation type="submission" date="2020-08" db="EMBL/GenBank/DDBJ databases">
        <title>Genomic Encyclopedia of Type Strains, Phase IV (KMG-IV): sequencing the most valuable type-strain genomes for metagenomic binning, comparative biology and taxonomic classification.</title>
        <authorList>
            <person name="Goeker M."/>
        </authorList>
    </citation>
    <scope>NUCLEOTIDE SEQUENCE [LARGE SCALE GENOMIC DNA]</scope>
    <source>
        <strain evidence="3 4">DSM 19979</strain>
    </source>
</reference>
<dbReference type="PANTHER" id="PTHR42760:SF123">
    <property type="entry name" value="OXIDOREDUCTASE"/>
    <property type="match status" value="1"/>
</dbReference>
<evidence type="ECO:0000256" key="1">
    <source>
        <dbReference type="ARBA" id="ARBA00006484"/>
    </source>
</evidence>
<keyword evidence="4" id="KW-1185">Reference proteome</keyword>
<evidence type="ECO:0000259" key="2">
    <source>
        <dbReference type="SMART" id="SM00822"/>
    </source>
</evidence>
<dbReference type="PROSITE" id="PS00061">
    <property type="entry name" value="ADH_SHORT"/>
    <property type="match status" value="1"/>
</dbReference>
<feature type="domain" description="Ketoreductase" evidence="2">
    <location>
        <begin position="3"/>
        <end position="161"/>
    </location>
</feature>
<dbReference type="InterPro" id="IPR057326">
    <property type="entry name" value="KR_dom"/>
</dbReference>
<dbReference type="RefSeq" id="WP_242534924.1">
    <property type="nucleotide sequence ID" value="NZ_JACIDJ010000002.1"/>
</dbReference>